<feature type="signal peptide" evidence="1">
    <location>
        <begin position="1"/>
        <end position="34"/>
    </location>
</feature>
<dbReference type="GO" id="GO:0016042">
    <property type="term" value="P:lipid catabolic process"/>
    <property type="evidence" value="ECO:0007669"/>
    <property type="project" value="InterPro"/>
</dbReference>
<protein>
    <recommendedName>
        <fullName evidence="4">Secretory lipase</fullName>
    </recommendedName>
</protein>
<proteinExistence type="predicted"/>
<dbReference type="InterPro" id="IPR005152">
    <property type="entry name" value="Lipase_secreted"/>
</dbReference>
<dbReference type="AlphaFoldDB" id="A0A846YAN9"/>
<sequence>MNNRHARLSRGRSLRMLMITSTIGCLLLTGQHYAAAEPAAPSELQEQIDEVIPAPPIPPAAAPPHADMSPELAALWRAVQSSPTGDSLFDTWPEGLGDSRPGAILEQRDVTATAGEVIGAPVGRAQLLKYRSTSANGEPSYGTATLVTPPTAWTGPGTRPVLVDARPINSLGKRCTPGYVLAHGLLSGGNVSGSSATDAFPPTAATALSRGYAVLIPDHEGPWMAYAEPNVAGQVILDGIRAVRSLPGAEFADSRVAVGGYSGGGIASYATAMLLDDYAPDLTDVVVGVSTGGLVTDNRDIADRFNGNFASGVLLVVVLAMAREHPEILGHLNNLAQWAATSPIKNACGEVAGPMGVVGIPIDVAANIANPLDSETAEEIFARTDLSDHKSGAPLYIYHAAHDLWIPIEGARELYRQQCALGVPSVFRSEPGEHVTGLGTGFPGSFAWLDARLRGEPAPDECG</sequence>
<evidence type="ECO:0008006" key="4">
    <source>
        <dbReference type="Google" id="ProtNLM"/>
    </source>
</evidence>
<organism evidence="2 3">
    <name type="scientific">Nocardia flavorosea</name>
    <dbReference type="NCBI Taxonomy" id="53429"/>
    <lineage>
        <taxon>Bacteria</taxon>
        <taxon>Bacillati</taxon>
        <taxon>Actinomycetota</taxon>
        <taxon>Actinomycetes</taxon>
        <taxon>Mycobacteriales</taxon>
        <taxon>Nocardiaceae</taxon>
        <taxon>Nocardia</taxon>
    </lineage>
</organism>
<dbReference type="GO" id="GO:0004806">
    <property type="term" value="F:triacylglycerol lipase activity"/>
    <property type="evidence" value="ECO:0007669"/>
    <property type="project" value="InterPro"/>
</dbReference>
<dbReference type="PANTHER" id="PTHR34853:SF1">
    <property type="entry name" value="LIPASE 5"/>
    <property type="match status" value="1"/>
</dbReference>
<reference evidence="2 3" key="1">
    <citation type="submission" date="2020-04" db="EMBL/GenBank/DDBJ databases">
        <title>MicrobeNet Type strains.</title>
        <authorList>
            <person name="Nicholson A.C."/>
        </authorList>
    </citation>
    <scope>NUCLEOTIDE SEQUENCE [LARGE SCALE GENOMIC DNA]</scope>
    <source>
        <strain evidence="2 3">JCM 3332</strain>
    </source>
</reference>
<evidence type="ECO:0000256" key="1">
    <source>
        <dbReference type="SAM" id="SignalP"/>
    </source>
</evidence>
<evidence type="ECO:0000313" key="3">
    <source>
        <dbReference type="Proteomes" id="UP000570678"/>
    </source>
</evidence>
<dbReference type="PIRSF" id="PIRSF029171">
    <property type="entry name" value="Esterase_LipA"/>
    <property type="match status" value="1"/>
</dbReference>
<keyword evidence="3" id="KW-1185">Reference proteome</keyword>
<dbReference type="EMBL" id="JAAXOT010000002">
    <property type="protein sequence ID" value="NKY55595.1"/>
    <property type="molecule type" value="Genomic_DNA"/>
</dbReference>
<feature type="chain" id="PRO_5039181990" description="Secretory lipase" evidence="1">
    <location>
        <begin position="35"/>
        <end position="463"/>
    </location>
</feature>
<dbReference type="SUPFAM" id="SSF53474">
    <property type="entry name" value="alpha/beta-Hydrolases"/>
    <property type="match status" value="1"/>
</dbReference>
<dbReference type="Gene3D" id="3.40.50.1820">
    <property type="entry name" value="alpha/beta hydrolase"/>
    <property type="match status" value="1"/>
</dbReference>
<keyword evidence="1" id="KW-0732">Signal</keyword>
<accession>A0A846YAN9</accession>
<comment type="caution">
    <text evidence="2">The sequence shown here is derived from an EMBL/GenBank/DDBJ whole genome shotgun (WGS) entry which is preliminary data.</text>
</comment>
<gene>
    <name evidence="2" type="ORF">HGA15_05340</name>
</gene>
<dbReference type="Proteomes" id="UP000570678">
    <property type="component" value="Unassembled WGS sequence"/>
</dbReference>
<evidence type="ECO:0000313" key="2">
    <source>
        <dbReference type="EMBL" id="NKY55595.1"/>
    </source>
</evidence>
<name>A0A846YAN9_9NOCA</name>
<dbReference type="Gene3D" id="1.10.260.130">
    <property type="match status" value="1"/>
</dbReference>
<dbReference type="PANTHER" id="PTHR34853">
    <property type="match status" value="1"/>
</dbReference>
<dbReference type="RefSeq" id="WP_063915893.1">
    <property type="nucleotide sequence ID" value="NZ_JAAXOT010000002.1"/>
</dbReference>
<dbReference type="InterPro" id="IPR029058">
    <property type="entry name" value="AB_hydrolase_fold"/>
</dbReference>
<dbReference type="Pfam" id="PF03583">
    <property type="entry name" value="LIP"/>
    <property type="match status" value="1"/>
</dbReference>